<comment type="caution">
    <text evidence="2">The sequence shown here is derived from an EMBL/GenBank/DDBJ whole genome shotgun (WGS) entry which is preliminary data.</text>
</comment>
<dbReference type="PANTHER" id="PTHR22946:SF12">
    <property type="entry name" value="CONIDIAL PIGMENT BIOSYNTHESIS PROTEIN AYG1 (AFU_ORTHOLOGUE AFUA_2G17550)"/>
    <property type="match status" value="1"/>
</dbReference>
<dbReference type="PATRIC" id="fig|1127483.3.peg.706"/>
<dbReference type="Gene3D" id="1.20.1440.110">
    <property type="entry name" value="acylaminoacyl peptidase"/>
    <property type="match status" value="1"/>
</dbReference>
<evidence type="ECO:0000313" key="2">
    <source>
        <dbReference type="EMBL" id="EHP44303.1"/>
    </source>
</evidence>
<dbReference type="InterPro" id="IPR029058">
    <property type="entry name" value="AB_hydrolase_fold"/>
</dbReference>
<dbReference type="Pfam" id="PF06500">
    <property type="entry name" value="FrsA-like"/>
    <property type="match status" value="1"/>
</dbReference>
<name>H1RZG1_9BURK</name>
<protein>
    <recommendedName>
        <fullName evidence="4">Peptidase S9 prolyl oligopeptidase catalytic domain-containing protein</fullName>
    </recommendedName>
</protein>
<dbReference type="Proteomes" id="UP000005808">
    <property type="component" value="Unassembled WGS sequence"/>
</dbReference>
<gene>
    <name evidence="2" type="ORF">OR16_03492</name>
</gene>
<accession>H1RZG1</accession>
<dbReference type="Gene3D" id="3.40.50.1820">
    <property type="entry name" value="alpha/beta hydrolase"/>
    <property type="match status" value="1"/>
</dbReference>
<dbReference type="EMBL" id="AHJE01000010">
    <property type="protein sequence ID" value="EHP44303.1"/>
    <property type="molecule type" value="Genomic_DNA"/>
</dbReference>
<evidence type="ECO:0000256" key="1">
    <source>
        <dbReference type="ARBA" id="ARBA00022801"/>
    </source>
</evidence>
<dbReference type="GO" id="GO:0016787">
    <property type="term" value="F:hydrolase activity"/>
    <property type="evidence" value="ECO:0007669"/>
    <property type="project" value="UniProtKB-KW"/>
</dbReference>
<proteinExistence type="predicted"/>
<dbReference type="RefSeq" id="WP_006156523.1">
    <property type="nucleotide sequence ID" value="NZ_AHJE01000010.1"/>
</dbReference>
<dbReference type="OrthoDB" id="9812921at2"/>
<sequence length="386" mass="42817">MFQYFPGNYMWSLSVLRCLAGGGLFGEIDWACRNLHEASRVGAAGDGEAWYKAWGQLAEQVEAVAAEAARDGRNVTAREAYFRTAQYYQWTEAFLDPDDARAPIAYAKHLACFERFAQLSTPEVEIFDIPFDGAALTAYFVKAQNTSSPAPTVLLHDGLDGTKEEMFYVARSLSARGINCLGFDGPGQGATLRLKKLVARHDSEVALGAVVDYVSKRADVDASRIGLMAASMGGYYAPRAVCFEKRIKACVAWAAIYDYYACWQRRVGYEKGVGIKQLDGNAALGTTGKHFLRIMGVENWDQAFDKLERFRLKGVASNITCDFMIVHGEHDRQTPLGEAQALFAEVSSKHKVLRVFREEEGGAAHVQLDRPEPALSMICDWFVERL</sequence>
<evidence type="ECO:0000313" key="3">
    <source>
        <dbReference type="Proteomes" id="UP000005808"/>
    </source>
</evidence>
<dbReference type="SUPFAM" id="SSF53474">
    <property type="entry name" value="alpha/beta-Hydrolases"/>
    <property type="match status" value="1"/>
</dbReference>
<dbReference type="InterPro" id="IPR050261">
    <property type="entry name" value="FrsA_esterase"/>
</dbReference>
<keyword evidence="1" id="KW-0378">Hydrolase</keyword>
<dbReference type="InterPro" id="IPR010520">
    <property type="entry name" value="FrsA-like"/>
</dbReference>
<dbReference type="AlphaFoldDB" id="H1RZG1"/>
<reference evidence="2 3" key="1">
    <citation type="journal article" date="2012" name="J. Bacteriol.">
        <title>De Novo Genome Project of Cupriavidus basilensis OR16.</title>
        <authorList>
            <person name="Cserhati M."/>
            <person name="Kriszt B."/>
            <person name="Szoboszlay S."/>
            <person name="Toth A."/>
            <person name="Szabo I."/>
            <person name="Tancsics A."/>
            <person name="Nagy I."/>
            <person name="Horvath B."/>
            <person name="Nagy I."/>
            <person name="Kukolya J."/>
        </authorList>
    </citation>
    <scope>NUCLEOTIDE SEQUENCE [LARGE SCALE GENOMIC DNA]</scope>
    <source>
        <strain evidence="2 3">OR16</strain>
    </source>
</reference>
<organism evidence="2 3">
    <name type="scientific">Cupriavidus basilensis OR16</name>
    <dbReference type="NCBI Taxonomy" id="1127483"/>
    <lineage>
        <taxon>Bacteria</taxon>
        <taxon>Pseudomonadati</taxon>
        <taxon>Pseudomonadota</taxon>
        <taxon>Betaproteobacteria</taxon>
        <taxon>Burkholderiales</taxon>
        <taxon>Burkholderiaceae</taxon>
        <taxon>Cupriavidus</taxon>
    </lineage>
</organism>
<dbReference type="PANTHER" id="PTHR22946">
    <property type="entry name" value="DIENELACTONE HYDROLASE DOMAIN-CONTAINING PROTEIN-RELATED"/>
    <property type="match status" value="1"/>
</dbReference>
<evidence type="ECO:0008006" key="4">
    <source>
        <dbReference type="Google" id="ProtNLM"/>
    </source>
</evidence>